<dbReference type="Gene3D" id="1.10.10.10">
    <property type="entry name" value="Winged helix-like DNA-binding domain superfamily/Winged helix DNA-binding domain"/>
    <property type="match status" value="1"/>
</dbReference>
<sequence length="157" mass="16288">MPRTTGPTLQQVESVMAASRVLVAVAAESVAAVEEAVTLPQLRVLVMASTDGPLSGAAVAAALGVHASNATRTVDKLVAAGYLDRAEDPDDRRLVRLTLTPTGRALVAAVNDHRRDAISRVLDAMDAPAREQLATSMRTFASAAGELTHDPVSAGHT</sequence>
<evidence type="ECO:0000256" key="3">
    <source>
        <dbReference type="ARBA" id="ARBA00023163"/>
    </source>
</evidence>
<dbReference type="AlphaFoldDB" id="A0A542ZG67"/>
<dbReference type="PRINTS" id="PR00598">
    <property type="entry name" value="HTHMARR"/>
</dbReference>
<dbReference type="InterPro" id="IPR023187">
    <property type="entry name" value="Tscrpt_reg_MarR-type_CS"/>
</dbReference>
<proteinExistence type="predicted"/>
<dbReference type="PANTHER" id="PTHR33164">
    <property type="entry name" value="TRANSCRIPTIONAL REGULATOR, MARR FAMILY"/>
    <property type="match status" value="1"/>
</dbReference>
<protein>
    <submittedName>
        <fullName evidence="5">MarR family transcriptional regulator</fullName>
    </submittedName>
</protein>
<dbReference type="GO" id="GO:0003700">
    <property type="term" value="F:DNA-binding transcription factor activity"/>
    <property type="evidence" value="ECO:0007669"/>
    <property type="project" value="InterPro"/>
</dbReference>
<dbReference type="EMBL" id="VFOQ01000001">
    <property type="protein sequence ID" value="TQL59344.1"/>
    <property type="molecule type" value="Genomic_DNA"/>
</dbReference>
<reference evidence="5 6" key="1">
    <citation type="submission" date="2019-06" db="EMBL/GenBank/DDBJ databases">
        <title>Sequencing the genomes of 1000 actinobacteria strains.</title>
        <authorList>
            <person name="Klenk H.-P."/>
        </authorList>
    </citation>
    <scope>NUCLEOTIDE SEQUENCE [LARGE SCALE GENOMIC DNA]</scope>
    <source>
        <strain evidence="5 6">DSM 18082</strain>
    </source>
</reference>
<evidence type="ECO:0000313" key="5">
    <source>
        <dbReference type="EMBL" id="TQL59344.1"/>
    </source>
</evidence>
<dbReference type="SUPFAM" id="SSF46785">
    <property type="entry name" value="Winged helix' DNA-binding domain"/>
    <property type="match status" value="1"/>
</dbReference>
<dbReference type="InterPro" id="IPR036388">
    <property type="entry name" value="WH-like_DNA-bd_sf"/>
</dbReference>
<evidence type="ECO:0000259" key="4">
    <source>
        <dbReference type="PROSITE" id="PS50995"/>
    </source>
</evidence>
<keyword evidence="1" id="KW-0805">Transcription regulation</keyword>
<dbReference type="PROSITE" id="PS01117">
    <property type="entry name" value="HTH_MARR_1"/>
    <property type="match status" value="1"/>
</dbReference>
<feature type="domain" description="HTH marR-type" evidence="4">
    <location>
        <begin position="8"/>
        <end position="142"/>
    </location>
</feature>
<dbReference type="PANTHER" id="PTHR33164:SF94">
    <property type="entry name" value="TRANSCRIPTIONAL REGULATORY PROTEIN-RELATED"/>
    <property type="match status" value="1"/>
</dbReference>
<dbReference type="Proteomes" id="UP000319514">
    <property type="component" value="Unassembled WGS sequence"/>
</dbReference>
<dbReference type="GO" id="GO:0006950">
    <property type="term" value="P:response to stress"/>
    <property type="evidence" value="ECO:0007669"/>
    <property type="project" value="TreeGrafter"/>
</dbReference>
<accession>A0A542ZG67</accession>
<name>A0A542ZG67_9MICO</name>
<organism evidence="5 6">
    <name type="scientific">Oryzihumus leptocrescens</name>
    <dbReference type="NCBI Taxonomy" id="297536"/>
    <lineage>
        <taxon>Bacteria</taxon>
        <taxon>Bacillati</taxon>
        <taxon>Actinomycetota</taxon>
        <taxon>Actinomycetes</taxon>
        <taxon>Micrococcales</taxon>
        <taxon>Intrasporangiaceae</taxon>
        <taxon>Oryzihumus</taxon>
    </lineage>
</organism>
<dbReference type="PROSITE" id="PS50995">
    <property type="entry name" value="HTH_MARR_2"/>
    <property type="match status" value="1"/>
</dbReference>
<comment type="caution">
    <text evidence="5">The sequence shown here is derived from an EMBL/GenBank/DDBJ whole genome shotgun (WGS) entry which is preliminary data.</text>
</comment>
<dbReference type="InterPro" id="IPR036390">
    <property type="entry name" value="WH_DNA-bd_sf"/>
</dbReference>
<dbReference type="Pfam" id="PF01047">
    <property type="entry name" value="MarR"/>
    <property type="match status" value="1"/>
</dbReference>
<evidence type="ECO:0000256" key="1">
    <source>
        <dbReference type="ARBA" id="ARBA00023015"/>
    </source>
</evidence>
<dbReference type="InterPro" id="IPR000835">
    <property type="entry name" value="HTH_MarR-typ"/>
</dbReference>
<evidence type="ECO:0000313" key="6">
    <source>
        <dbReference type="Proteomes" id="UP000319514"/>
    </source>
</evidence>
<dbReference type="SMART" id="SM00347">
    <property type="entry name" value="HTH_MARR"/>
    <property type="match status" value="1"/>
</dbReference>
<dbReference type="GO" id="GO:0003677">
    <property type="term" value="F:DNA binding"/>
    <property type="evidence" value="ECO:0007669"/>
    <property type="project" value="UniProtKB-KW"/>
</dbReference>
<evidence type="ECO:0000256" key="2">
    <source>
        <dbReference type="ARBA" id="ARBA00023125"/>
    </source>
</evidence>
<keyword evidence="2" id="KW-0238">DNA-binding</keyword>
<keyword evidence="6" id="KW-1185">Reference proteome</keyword>
<keyword evidence="3" id="KW-0804">Transcription</keyword>
<dbReference type="RefSeq" id="WP_246092025.1">
    <property type="nucleotide sequence ID" value="NZ_BAAAKX010000013.1"/>
</dbReference>
<dbReference type="InterPro" id="IPR039422">
    <property type="entry name" value="MarR/SlyA-like"/>
</dbReference>
<gene>
    <name evidence="5" type="ORF">FB474_0698</name>
</gene>